<evidence type="ECO:0000313" key="1">
    <source>
        <dbReference type="EMBL" id="RDE07258.1"/>
    </source>
</evidence>
<accession>A0A369VY80</accession>
<dbReference type="Proteomes" id="UP000253918">
    <property type="component" value="Unassembled WGS sequence"/>
</dbReference>
<dbReference type="Pfam" id="PF20043">
    <property type="entry name" value="DUF6445"/>
    <property type="match status" value="1"/>
</dbReference>
<dbReference type="OrthoDB" id="7630206at2"/>
<protein>
    <submittedName>
        <fullName evidence="1">Uncharacterized protein</fullName>
    </submittedName>
</protein>
<organism evidence="1 2">
    <name type="scientific">Sphingomonas aracearum</name>
    <dbReference type="NCBI Taxonomy" id="2283317"/>
    <lineage>
        <taxon>Bacteria</taxon>
        <taxon>Pseudomonadati</taxon>
        <taxon>Pseudomonadota</taxon>
        <taxon>Alphaproteobacteria</taxon>
        <taxon>Sphingomonadales</taxon>
        <taxon>Sphingomonadaceae</taxon>
        <taxon>Sphingomonas</taxon>
    </lineage>
</organism>
<dbReference type="EMBL" id="QQNB01000001">
    <property type="protein sequence ID" value="RDE07258.1"/>
    <property type="molecule type" value="Genomic_DNA"/>
</dbReference>
<gene>
    <name evidence="1" type="ORF">DVW87_06415</name>
</gene>
<keyword evidence="2" id="KW-1185">Reference proteome</keyword>
<dbReference type="AlphaFoldDB" id="A0A369VY80"/>
<comment type="caution">
    <text evidence="1">The sequence shown here is derived from an EMBL/GenBank/DDBJ whole genome shotgun (WGS) entry which is preliminary data.</text>
</comment>
<reference evidence="1 2" key="1">
    <citation type="submission" date="2018-07" db="EMBL/GenBank/DDBJ databases">
        <title>a novel species of Sphingomonas isolated from the rhizosphere soil of Araceae plant.</title>
        <authorList>
            <person name="Zhiyong W."/>
            <person name="Qinglan Z."/>
            <person name="Zhiwei F."/>
            <person name="Ding X."/>
            <person name="Gejiao W."/>
            <person name="Shixue Z."/>
        </authorList>
    </citation>
    <scope>NUCLEOTIDE SEQUENCE [LARGE SCALE GENOMIC DNA]</scope>
    <source>
        <strain evidence="1 2">WZY 27</strain>
    </source>
</reference>
<sequence>MAGKVSIERIGREGEPLVTLDEFAPDADRLRAAAMAARFVPGDHHYPGIRAPLPQGYLRTRMPVIAAAIGRAFGRCRRVEVVDASFSIVTTPPADLSLRQRVPHVDAFGRERLAMVHYLSPGGGDGTAFFRHRTTGFETVDAARAPAFFRTLDAEVAATPPPPAYVNGDTPLFERVHAAEAGFNRALLYRSFLLHSGAIAADAALSPDPATGRLTVTAFFAVE</sequence>
<evidence type="ECO:0000313" key="2">
    <source>
        <dbReference type="Proteomes" id="UP000253918"/>
    </source>
</evidence>
<proteinExistence type="predicted"/>
<name>A0A369VY80_9SPHN</name>
<dbReference type="InterPro" id="IPR045617">
    <property type="entry name" value="DUF6445"/>
</dbReference>
<dbReference type="RefSeq" id="WP_114686838.1">
    <property type="nucleotide sequence ID" value="NZ_QQNB01000001.1"/>
</dbReference>